<reference evidence="1" key="1">
    <citation type="submission" date="2020-04" db="EMBL/GenBank/DDBJ databases">
        <authorList>
            <person name="Chiriac C."/>
            <person name="Salcher M."/>
            <person name="Ghai R."/>
            <person name="Kavagutti S V."/>
        </authorList>
    </citation>
    <scope>NUCLEOTIDE SEQUENCE</scope>
</reference>
<sequence>MPTSGTVGQTRFLVADIIDTAIGRCGVPPSKTSPEDLNKALRALYLILVNYVNRSLNLWRIKRRYVTLINGKTSYPLSSTVVDVVDANHRVPATIDTVWASSVGGTIYTTDLIDSRLPRMLGLHYTNNTVYNIALEASQDLVAWTPVSTITSEGEAGLFWYEIDPTTSARYYRIRETSALAMVFTAIYIAQLYQDLPMYKINHDDYWSLPNKNFQGRPVQYFFDKQRDPDMVLWPSPNAILACLALRVRYHIEDVGDLTDELDIPVRWYESIVAELSLKLVVELPQADLKRYDILKSERDTTFEQASSSETDGAPIYLAPNISGYTR</sequence>
<evidence type="ECO:0000313" key="1">
    <source>
        <dbReference type="EMBL" id="CAB4142841.1"/>
    </source>
</evidence>
<gene>
    <name evidence="1" type="ORF">UFOVP435_27</name>
</gene>
<proteinExistence type="predicted"/>
<name>A0A6J5M9Q4_9CAUD</name>
<accession>A0A6J5M9Q4</accession>
<dbReference type="Gene3D" id="2.60.120.260">
    <property type="entry name" value="Galactose-binding domain-like"/>
    <property type="match status" value="1"/>
</dbReference>
<dbReference type="EMBL" id="LR796416">
    <property type="protein sequence ID" value="CAB4142841.1"/>
    <property type="molecule type" value="Genomic_DNA"/>
</dbReference>
<protein>
    <submittedName>
        <fullName evidence="1">Uncharacterized protein</fullName>
    </submittedName>
</protein>
<organism evidence="1">
    <name type="scientific">uncultured Caudovirales phage</name>
    <dbReference type="NCBI Taxonomy" id="2100421"/>
    <lineage>
        <taxon>Viruses</taxon>
        <taxon>Duplodnaviria</taxon>
        <taxon>Heunggongvirae</taxon>
        <taxon>Uroviricota</taxon>
        <taxon>Caudoviricetes</taxon>
        <taxon>Peduoviridae</taxon>
        <taxon>Maltschvirus</taxon>
        <taxon>Maltschvirus maltsch</taxon>
    </lineage>
</organism>